<evidence type="ECO:0000313" key="3">
    <source>
        <dbReference type="Proteomes" id="UP001401887"/>
    </source>
</evidence>
<evidence type="ECO:0000259" key="1">
    <source>
        <dbReference type="Pfam" id="PF01636"/>
    </source>
</evidence>
<dbReference type="Gene3D" id="3.30.200.20">
    <property type="entry name" value="Phosphorylase Kinase, domain 1"/>
    <property type="match status" value="1"/>
</dbReference>
<feature type="domain" description="Aminoglycoside phosphotransferase" evidence="1">
    <location>
        <begin position="45"/>
        <end position="273"/>
    </location>
</feature>
<comment type="caution">
    <text evidence="2">The sequence shown here is derived from an EMBL/GenBank/DDBJ whole genome shotgun (WGS) entry which is preliminary data.</text>
</comment>
<accession>A0ABP9W7B9</accession>
<name>A0ABP9W7B9_9DEIO</name>
<dbReference type="SUPFAM" id="SSF56112">
    <property type="entry name" value="Protein kinase-like (PK-like)"/>
    <property type="match status" value="1"/>
</dbReference>
<dbReference type="Pfam" id="PF01636">
    <property type="entry name" value="APH"/>
    <property type="match status" value="1"/>
</dbReference>
<proteinExistence type="predicted"/>
<dbReference type="InterPro" id="IPR011009">
    <property type="entry name" value="Kinase-like_dom_sf"/>
</dbReference>
<protein>
    <recommendedName>
        <fullName evidence="1">Aminoglycoside phosphotransferase domain-containing protein</fullName>
    </recommendedName>
</protein>
<sequence length="310" mass="33327">MTEQPDPAPPRKMHEGELEMDAALVRRLLTAQFPQWAELPLHVFASAGSDNVIYRLGDELAVRLPRIPDAAGQVEKELSWLPELAPHLPLAVPVPLALGQPGEGYPLSWGVYRWLPGEPAFWENLDDLAGAARDLAGFIRALQGCDPTGAPVAGPHTGERGSPLLSRDDFTRENIALLPEDLDQAALTAAWEAALRAPVWAGAPVWIHGDLKSDNLLAEGGHLSAVIDFGALRAGDPACELAVAWNWLDAGARRVFREAVACDGATWARARGWALSIAAAEIPYYLHTNPAMVARSRYALGQVLGEAGQS</sequence>
<dbReference type="RefSeq" id="WP_345464622.1">
    <property type="nucleotide sequence ID" value="NZ_BAABRP010000006.1"/>
</dbReference>
<dbReference type="PANTHER" id="PTHR21310:SF42">
    <property type="entry name" value="BIFUNCTIONAL AAC_APH"/>
    <property type="match status" value="1"/>
</dbReference>
<dbReference type="EMBL" id="BAABRP010000006">
    <property type="protein sequence ID" value="GAA5513249.1"/>
    <property type="molecule type" value="Genomic_DNA"/>
</dbReference>
<dbReference type="InterPro" id="IPR002575">
    <property type="entry name" value="Aminoglycoside_PTrfase"/>
</dbReference>
<organism evidence="2 3">
    <name type="scientific">Deinococcus carri</name>
    <dbReference type="NCBI Taxonomy" id="1211323"/>
    <lineage>
        <taxon>Bacteria</taxon>
        <taxon>Thermotogati</taxon>
        <taxon>Deinococcota</taxon>
        <taxon>Deinococci</taxon>
        <taxon>Deinococcales</taxon>
        <taxon>Deinococcaceae</taxon>
        <taxon>Deinococcus</taxon>
    </lineage>
</organism>
<reference evidence="2 3" key="1">
    <citation type="submission" date="2024-02" db="EMBL/GenBank/DDBJ databases">
        <title>Deinococcus carri NBRC 110142.</title>
        <authorList>
            <person name="Ichikawa N."/>
            <person name="Katano-Makiyama Y."/>
            <person name="Hidaka K."/>
        </authorList>
    </citation>
    <scope>NUCLEOTIDE SEQUENCE [LARGE SCALE GENOMIC DNA]</scope>
    <source>
        <strain evidence="2 3">NBRC 110142</strain>
    </source>
</reference>
<keyword evidence="3" id="KW-1185">Reference proteome</keyword>
<dbReference type="Proteomes" id="UP001401887">
    <property type="component" value="Unassembled WGS sequence"/>
</dbReference>
<dbReference type="InterPro" id="IPR051678">
    <property type="entry name" value="AGP_Transferase"/>
</dbReference>
<dbReference type="Gene3D" id="3.90.1200.10">
    <property type="match status" value="1"/>
</dbReference>
<dbReference type="CDD" id="cd05155">
    <property type="entry name" value="APH_ChoK_like_1"/>
    <property type="match status" value="1"/>
</dbReference>
<gene>
    <name evidence="2" type="ORF">Dcar01_01977</name>
</gene>
<dbReference type="PANTHER" id="PTHR21310">
    <property type="entry name" value="AMINOGLYCOSIDE PHOSPHOTRANSFERASE-RELATED-RELATED"/>
    <property type="match status" value="1"/>
</dbReference>
<evidence type="ECO:0000313" key="2">
    <source>
        <dbReference type="EMBL" id="GAA5513249.1"/>
    </source>
</evidence>